<gene>
    <name evidence="1" type="primary">218</name>
    <name evidence="1" type="ORF">MYRNA_218</name>
</gene>
<evidence type="ECO:0000313" key="1">
    <source>
        <dbReference type="EMBL" id="ACH62185.1"/>
    </source>
</evidence>
<protein>
    <submittedName>
        <fullName evidence="1">Uncharacterized protein</fullName>
    </submittedName>
</protein>
<dbReference type="RefSeq" id="YP_002225095.1">
    <property type="nucleotide sequence ID" value="NC_011273.1"/>
</dbReference>
<keyword evidence="2" id="KW-1185">Reference proteome</keyword>
<dbReference type="EMBL" id="EU826466">
    <property type="protein sequence ID" value="ACH62185.1"/>
    <property type="molecule type" value="Genomic_DNA"/>
</dbReference>
<sequence>MAVASIDVLGVKVTFRHRDAALISDNELADIEEIVEAEQESLHYRTEDTGTEVLREIEFLTDYVNPRQARYNTVSDVTGTPE</sequence>
<accession>B5LJI8</accession>
<evidence type="ECO:0000313" key="2">
    <source>
        <dbReference type="Proteomes" id="UP000001849"/>
    </source>
</evidence>
<dbReference type="Proteomes" id="UP000001849">
    <property type="component" value="Segment"/>
</dbReference>
<name>B5LJI8_9CAUD</name>
<dbReference type="KEGG" id="vg:6920922"/>
<reference evidence="1 2" key="1">
    <citation type="submission" date="2008-06" db="EMBL/GenBank/DDBJ databases">
        <authorList>
            <person name="Smith A.L."/>
            <person name="Paladin E.C."/>
            <person name="Jacobs-Sera D."/>
            <person name="Hendirx R.W."/>
            <person name="Hatfull G.F."/>
        </authorList>
    </citation>
    <scope>NUCLEOTIDE SEQUENCE [LARGE SCALE GENOMIC DNA]</scope>
</reference>
<organism evidence="1 2">
    <name type="scientific">Mycobacterium phage Myrna</name>
    <dbReference type="NCBI Taxonomy" id="546805"/>
    <lineage>
        <taxon>Viruses</taxon>
        <taxon>Duplodnaviria</taxon>
        <taxon>Heunggongvirae</taxon>
        <taxon>Uroviricota</taxon>
        <taxon>Caudoviricetes</taxon>
        <taxon>Ceeclamvirinae</taxon>
        <taxon>Myrnavirus</taxon>
        <taxon>Myrnavirus myrna</taxon>
    </lineage>
</organism>
<dbReference type="GeneID" id="6920922"/>
<proteinExistence type="predicted"/>